<feature type="active site" description="Acyl-thioester intermediate" evidence="2">
    <location>
        <position position="219"/>
    </location>
</feature>
<accession>A0AAX3W2N9</accession>
<reference evidence="4" key="1">
    <citation type="journal article" date="2023" name="Antibiotics">
        <title>Prevalence and Molecular Characterization of Methicillin-Resistant Staphylococci (MRS) and Mammaliicocci (MRM) in Dromedary Camels from Algeria: First Detection of SCCmec-mecC Hybrid in Methicillin-Resistant Mammaliicoccus lentus.</title>
        <authorList>
            <person name="Belhout C."/>
            <person name="Boyen F."/>
            <person name="Vereecke N."/>
            <person name="Theuns S."/>
            <person name="Taibi N."/>
            <person name="Stegger M."/>
            <person name="de la Fe-Rodriguez P.Y."/>
            <person name="Bouayad L."/>
            <person name="Elgroud R."/>
            <person name="Butaye P."/>
        </authorList>
    </citation>
    <scope>NUCLEOTIDE SEQUENCE</scope>
    <source>
        <strain evidence="4">7048</strain>
    </source>
</reference>
<dbReference type="CDD" id="cd05826">
    <property type="entry name" value="Sortase_B"/>
    <property type="match status" value="1"/>
</dbReference>
<evidence type="ECO:0000313" key="4">
    <source>
        <dbReference type="EMBL" id="WHI59630.1"/>
    </source>
</evidence>
<dbReference type="Gene3D" id="2.40.260.10">
    <property type="entry name" value="Sortase"/>
    <property type="match status" value="1"/>
</dbReference>
<feature type="transmembrane region" description="Helical" evidence="3">
    <location>
        <begin position="7"/>
        <end position="24"/>
    </location>
</feature>
<dbReference type="InterPro" id="IPR023365">
    <property type="entry name" value="Sortase_dom-sf"/>
</dbReference>
<keyword evidence="3" id="KW-1133">Transmembrane helix</keyword>
<evidence type="ECO:0000256" key="1">
    <source>
        <dbReference type="ARBA" id="ARBA00022801"/>
    </source>
</evidence>
<keyword evidence="1 4" id="KW-0378">Hydrolase</keyword>
<dbReference type="SUPFAM" id="SSF63817">
    <property type="entry name" value="Sortase"/>
    <property type="match status" value="1"/>
</dbReference>
<dbReference type="InterPro" id="IPR005754">
    <property type="entry name" value="Sortase"/>
</dbReference>
<dbReference type="NCBIfam" id="TIGR03064">
    <property type="entry name" value="sortase_srtB"/>
    <property type="match status" value="1"/>
</dbReference>
<protein>
    <submittedName>
        <fullName evidence="4">Class B sortase</fullName>
        <ecNumber evidence="4">3.4.22.71</ecNumber>
    </submittedName>
</protein>
<gene>
    <name evidence="4" type="primary">srtB</name>
    <name evidence="4" type="ORF">PYH69_13075</name>
</gene>
<evidence type="ECO:0000313" key="5">
    <source>
        <dbReference type="Proteomes" id="UP001223261"/>
    </source>
</evidence>
<dbReference type="RefSeq" id="WP_282861982.1">
    <property type="nucleotide sequence ID" value="NZ_CP118848.1"/>
</dbReference>
<sequence length="239" mass="27992">MKIIIRLIQIALIGVIVWSGYTIYHNKVEDKKTEERYISLQQKYTQVSSNKTVRPQFKQLDAVNPDIIGWIHLDATTLNYPILQSKDNEDYLKKDFENQYSRKGSIFMDYRNSPKHEKMNTVIYGHHVGDDTMFDTVEKYLDQSFYNQHKTMQYDTKYGKYQLEVISAYETTTEDDYIQTDFSSSKQYEKFLEETLKKSEISTTTEINKNDKIVTLSTCEDAYSLSSGRIVVVAKLVEI</sequence>
<name>A0AAX3W2N9_MAMLE</name>
<evidence type="ECO:0000256" key="2">
    <source>
        <dbReference type="PIRSR" id="PIRSR605754-1"/>
    </source>
</evidence>
<feature type="active site" description="Proton donor/acceptor" evidence="2">
    <location>
        <position position="126"/>
    </location>
</feature>
<keyword evidence="3" id="KW-0812">Transmembrane</keyword>
<dbReference type="EMBL" id="CP118848">
    <property type="protein sequence ID" value="WHI59630.1"/>
    <property type="molecule type" value="Genomic_DNA"/>
</dbReference>
<evidence type="ECO:0000256" key="3">
    <source>
        <dbReference type="SAM" id="Phobius"/>
    </source>
</evidence>
<dbReference type="InterPro" id="IPR009835">
    <property type="entry name" value="SrtB"/>
</dbReference>
<dbReference type="Pfam" id="PF04203">
    <property type="entry name" value="Sortase"/>
    <property type="match status" value="1"/>
</dbReference>
<proteinExistence type="predicted"/>
<keyword evidence="3" id="KW-0472">Membrane</keyword>
<organism evidence="4 5">
    <name type="scientific">Mammaliicoccus lentus</name>
    <name type="common">Staphylococcus lentus</name>
    <dbReference type="NCBI Taxonomy" id="42858"/>
    <lineage>
        <taxon>Bacteria</taxon>
        <taxon>Bacillati</taxon>
        <taxon>Bacillota</taxon>
        <taxon>Bacilli</taxon>
        <taxon>Bacillales</taxon>
        <taxon>Staphylococcaceae</taxon>
        <taxon>Mammaliicoccus</taxon>
    </lineage>
</organism>
<dbReference type="Proteomes" id="UP001223261">
    <property type="component" value="Chromosome"/>
</dbReference>
<dbReference type="AlphaFoldDB" id="A0AAX3W2N9"/>
<dbReference type="GO" id="GO:0016787">
    <property type="term" value="F:hydrolase activity"/>
    <property type="evidence" value="ECO:0007669"/>
    <property type="project" value="UniProtKB-KW"/>
</dbReference>
<dbReference type="EC" id="3.4.22.71" evidence="4"/>